<dbReference type="AlphaFoldDB" id="A0A3Q3BEW2"/>
<protein>
    <submittedName>
        <fullName evidence="9">Collagen type XXVI alpha 1 chain</fullName>
    </submittedName>
</protein>
<dbReference type="GeneTree" id="ENSGT00940000161716"/>
<reference evidence="9" key="1">
    <citation type="submission" date="2025-08" db="UniProtKB">
        <authorList>
            <consortium name="Ensembl"/>
        </authorList>
    </citation>
    <scope>IDENTIFICATION</scope>
</reference>
<keyword evidence="2" id="KW-0964">Secreted</keyword>
<feature type="region of interest" description="Disordered" evidence="6">
    <location>
        <begin position="269"/>
        <end position="354"/>
    </location>
</feature>
<evidence type="ECO:0000256" key="1">
    <source>
        <dbReference type="ARBA" id="ARBA00004498"/>
    </source>
</evidence>
<dbReference type="PROSITE" id="PS51041">
    <property type="entry name" value="EMI"/>
    <property type="match status" value="1"/>
</dbReference>
<evidence type="ECO:0000256" key="7">
    <source>
        <dbReference type="SAM" id="SignalP"/>
    </source>
</evidence>
<feature type="region of interest" description="Disordered" evidence="6">
    <location>
        <begin position="400"/>
        <end position="424"/>
    </location>
</feature>
<evidence type="ECO:0000256" key="4">
    <source>
        <dbReference type="ARBA" id="ARBA00022729"/>
    </source>
</evidence>
<dbReference type="OMA" id="PCAKVIS"/>
<dbReference type="PANTHER" id="PTHR15427:SF23">
    <property type="entry name" value="EMI DOMAIN-CONTAINING PROTEIN 1"/>
    <property type="match status" value="1"/>
</dbReference>
<dbReference type="GO" id="GO:0005576">
    <property type="term" value="C:extracellular region"/>
    <property type="evidence" value="ECO:0007669"/>
    <property type="project" value="UniProtKB-SubCell"/>
</dbReference>
<dbReference type="Ensembl" id="ENSKMAT00000028264.1">
    <property type="protein sequence ID" value="ENSKMAP00000027911.1"/>
    <property type="gene ID" value="ENSKMAG00000020706.1"/>
</dbReference>
<name>A0A3Q3BEW2_KRYMA</name>
<dbReference type="STRING" id="37003.ENSKMAP00000027911"/>
<dbReference type="CTD" id="136227"/>
<feature type="chain" id="PRO_5018685231" evidence="7">
    <location>
        <begin position="22"/>
        <end position="424"/>
    </location>
</feature>
<dbReference type="Pfam" id="PF01391">
    <property type="entry name" value="Collagen"/>
    <property type="match status" value="2"/>
</dbReference>
<feature type="compositionally biased region" description="Gly residues" evidence="6">
    <location>
        <begin position="285"/>
        <end position="294"/>
    </location>
</feature>
<dbReference type="RefSeq" id="XP_017280124.1">
    <property type="nucleotide sequence ID" value="XM_017424635.1"/>
</dbReference>
<proteinExistence type="predicted"/>
<evidence type="ECO:0000256" key="3">
    <source>
        <dbReference type="ARBA" id="ARBA00022530"/>
    </source>
</evidence>
<feature type="domain" description="EMI" evidence="8">
    <location>
        <begin position="47"/>
        <end position="122"/>
    </location>
</feature>
<dbReference type="Gene3D" id="1.20.5.320">
    <property type="entry name" value="6-Phosphogluconate Dehydrogenase, domain 3"/>
    <property type="match status" value="1"/>
</dbReference>
<dbReference type="KEGG" id="kmr:108240840"/>
<feature type="compositionally biased region" description="Basic and acidic residues" evidence="6">
    <location>
        <begin position="146"/>
        <end position="161"/>
    </location>
</feature>
<dbReference type="OrthoDB" id="10071545at2759"/>
<evidence type="ECO:0000313" key="9">
    <source>
        <dbReference type="Ensembl" id="ENSKMAP00000027911.1"/>
    </source>
</evidence>
<feature type="signal peptide" evidence="7">
    <location>
        <begin position="1"/>
        <end position="21"/>
    </location>
</feature>
<evidence type="ECO:0000256" key="6">
    <source>
        <dbReference type="SAM" id="MobiDB-lite"/>
    </source>
</evidence>
<reference evidence="9" key="2">
    <citation type="submission" date="2025-09" db="UniProtKB">
        <authorList>
            <consortium name="Ensembl"/>
        </authorList>
    </citation>
    <scope>IDENTIFICATION</scope>
</reference>
<evidence type="ECO:0000313" key="10">
    <source>
        <dbReference type="Proteomes" id="UP000264800"/>
    </source>
</evidence>
<comment type="subcellular location">
    <subcellularLocation>
        <location evidence="1">Secreted</location>
        <location evidence="1">Extracellular space</location>
        <location evidence="1">Extracellular matrix</location>
    </subcellularLocation>
</comment>
<keyword evidence="10" id="KW-1185">Reference proteome</keyword>
<feature type="compositionally biased region" description="Pro residues" evidence="6">
    <location>
        <begin position="228"/>
        <end position="240"/>
    </location>
</feature>
<keyword evidence="3" id="KW-0272">Extracellular matrix</keyword>
<sequence>MSLSYLHALCMWMSLVLPSLGTGFVYRFPGISLQRPGPPGSRSANQLRNWCQYTVSRTVPCKVHNGTETLVQRVVGCRWPGPCAKLISYRTVIKPLFKITYKQVASLEWRCCPGFVGEECREECLNCTSFSDMNGRINAIESKIKLLEERRPPEPGARDLPEAPTENEVDAPRPTPPPLPYLPPAAGPRGPPGPAGSPGLPGPPGRTGFPGPAGPKGDRGLPGEIGLPGPPGLPGLPGPSLPDSSPIRIRGDVFHLDRQEEDLSRHVLPAPRVRAGPPGPAGPVGPSGGPGARGPAGTPGLPGHDGKDGLPGGPGTPGPKGDPGERGPPGAAGEQGLPGAPGPKGEPGTGLSEGEAVQQLREALKILAERVLILEHIIGIHDNSDGSGLGALSDPLLFSGLKTKRRQPGPQTPEPNERRRRVPL</sequence>
<feature type="region of interest" description="Disordered" evidence="6">
    <location>
        <begin position="146"/>
        <end position="248"/>
    </location>
</feature>
<evidence type="ECO:0000256" key="5">
    <source>
        <dbReference type="ARBA" id="ARBA00023157"/>
    </source>
</evidence>
<dbReference type="InterPro" id="IPR050392">
    <property type="entry name" value="Collagen/C1q_domain"/>
</dbReference>
<dbReference type="InterPro" id="IPR008160">
    <property type="entry name" value="Collagen"/>
</dbReference>
<keyword evidence="4 7" id="KW-0732">Signal</keyword>
<feature type="compositionally biased region" description="Pro residues" evidence="6">
    <location>
        <begin position="173"/>
        <end position="204"/>
    </location>
</feature>
<keyword evidence="5" id="KW-1015">Disulfide bond</keyword>
<evidence type="ECO:0000256" key="2">
    <source>
        <dbReference type="ARBA" id="ARBA00022525"/>
    </source>
</evidence>
<dbReference type="Pfam" id="PF07546">
    <property type="entry name" value="EMI"/>
    <property type="match status" value="1"/>
</dbReference>
<dbReference type="GeneID" id="108240840"/>
<dbReference type="PANTHER" id="PTHR15427">
    <property type="entry name" value="EMILIN ELASTIN MICROFIBRIL INTERFACE-LOCATED PROTEIN ELASTIN MICROFIBRIL INTERFACER"/>
    <property type="match status" value="1"/>
</dbReference>
<accession>A0A3Q3BEW2</accession>
<dbReference type="Proteomes" id="UP000264800">
    <property type="component" value="Unplaced"/>
</dbReference>
<evidence type="ECO:0000259" key="8">
    <source>
        <dbReference type="PROSITE" id="PS51041"/>
    </source>
</evidence>
<organism evidence="9 10">
    <name type="scientific">Kryptolebias marmoratus</name>
    <name type="common">Mangrove killifish</name>
    <name type="synonym">Rivulus marmoratus</name>
    <dbReference type="NCBI Taxonomy" id="37003"/>
    <lineage>
        <taxon>Eukaryota</taxon>
        <taxon>Metazoa</taxon>
        <taxon>Chordata</taxon>
        <taxon>Craniata</taxon>
        <taxon>Vertebrata</taxon>
        <taxon>Euteleostomi</taxon>
        <taxon>Actinopterygii</taxon>
        <taxon>Neopterygii</taxon>
        <taxon>Teleostei</taxon>
        <taxon>Neoteleostei</taxon>
        <taxon>Acanthomorphata</taxon>
        <taxon>Ovalentaria</taxon>
        <taxon>Atherinomorphae</taxon>
        <taxon>Cyprinodontiformes</taxon>
        <taxon>Rivulidae</taxon>
        <taxon>Kryptolebias</taxon>
    </lineage>
</organism>
<dbReference type="InterPro" id="IPR011489">
    <property type="entry name" value="EMI_domain"/>
</dbReference>